<comment type="similarity">
    <text evidence="1">Belongs to the FlgD family.</text>
</comment>
<evidence type="ECO:0000313" key="6">
    <source>
        <dbReference type="Proteomes" id="UP000431922"/>
    </source>
</evidence>
<dbReference type="EMBL" id="WTYL01000005">
    <property type="protein sequence ID" value="MXP45663.1"/>
    <property type="molecule type" value="Genomic_DNA"/>
</dbReference>
<dbReference type="InterPro" id="IPR005648">
    <property type="entry name" value="FlgD"/>
</dbReference>
<sequence length="94" mass="10007">MPDTSVISTFAPAAVRQGAVTANSLSELGEGDFLRLLTVQLQQQDPFEPVDNSQMLAQMAQFTSLASATKSNDTLQQISDKLDALIAAQTLPTP</sequence>
<name>A0A845B1Q2_9SPHN</name>
<evidence type="ECO:0000256" key="2">
    <source>
        <dbReference type="ARBA" id="ARBA00016013"/>
    </source>
</evidence>
<dbReference type="RefSeq" id="WP_160757312.1">
    <property type="nucleotide sequence ID" value="NZ_WTYL01000005.1"/>
</dbReference>
<evidence type="ECO:0000256" key="3">
    <source>
        <dbReference type="ARBA" id="ARBA00022795"/>
    </source>
</evidence>
<keyword evidence="5" id="KW-0966">Cell projection</keyword>
<evidence type="ECO:0000256" key="1">
    <source>
        <dbReference type="ARBA" id="ARBA00010577"/>
    </source>
</evidence>
<protein>
    <recommendedName>
        <fullName evidence="2">Basal-body rod modification protein FlgD</fullName>
    </recommendedName>
</protein>
<keyword evidence="5" id="KW-0969">Cilium</keyword>
<dbReference type="Pfam" id="PF03963">
    <property type="entry name" value="FlgD"/>
    <property type="match status" value="1"/>
</dbReference>
<organism evidence="5 6">
    <name type="scientific">Allopontixanthobacter sediminis</name>
    <dbReference type="NCBI Taxonomy" id="1689985"/>
    <lineage>
        <taxon>Bacteria</taxon>
        <taxon>Pseudomonadati</taxon>
        <taxon>Pseudomonadota</taxon>
        <taxon>Alphaproteobacteria</taxon>
        <taxon>Sphingomonadales</taxon>
        <taxon>Erythrobacteraceae</taxon>
        <taxon>Allopontixanthobacter</taxon>
    </lineage>
</organism>
<reference evidence="5 6" key="1">
    <citation type="submission" date="2019-12" db="EMBL/GenBank/DDBJ databases">
        <title>Genomic-based taxomic classification of the family Erythrobacteraceae.</title>
        <authorList>
            <person name="Xu L."/>
        </authorList>
    </citation>
    <scope>NUCLEOTIDE SEQUENCE [LARGE SCALE GENOMIC DNA]</scope>
    <source>
        <strain evidence="5 6">KCTC 42453</strain>
    </source>
</reference>
<dbReference type="OrthoDB" id="9785233at2"/>
<proteinExistence type="inferred from homology"/>
<dbReference type="Proteomes" id="UP000431922">
    <property type="component" value="Unassembled WGS sequence"/>
</dbReference>
<accession>A0A845B1Q2</accession>
<keyword evidence="3" id="KW-1005">Bacterial flagellum biogenesis</keyword>
<keyword evidence="5" id="KW-0282">Flagellum</keyword>
<keyword evidence="6" id="KW-1185">Reference proteome</keyword>
<evidence type="ECO:0000313" key="5">
    <source>
        <dbReference type="EMBL" id="MXP45663.1"/>
    </source>
</evidence>
<evidence type="ECO:0000256" key="4">
    <source>
        <dbReference type="ARBA" id="ARBA00024746"/>
    </source>
</evidence>
<dbReference type="AlphaFoldDB" id="A0A845B1Q2"/>
<comment type="function">
    <text evidence="4">Required for flagellar hook formation. May act as a scaffolding protein.</text>
</comment>
<gene>
    <name evidence="5" type="ORF">GRI65_14515</name>
</gene>
<comment type="caution">
    <text evidence="5">The sequence shown here is derived from an EMBL/GenBank/DDBJ whole genome shotgun (WGS) entry which is preliminary data.</text>
</comment>
<dbReference type="GO" id="GO:0044781">
    <property type="term" value="P:bacterial-type flagellum organization"/>
    <property type="evidence" value="ECO:0007669"/>
    <property type="project" value="UniProtKB-KW"/>
</dbReference>